<comment type="caution">
    <text evidence="1">The sequence shown here is derived from an EMBL/GenBank/DDBJ whole genome shotgun (WGS) entry which is preliminary data.</text>
</comment>
<dbReference type="Gramene" id="KZM98800">
    <property type="protein sequence ID" value="KZM98800"/>
    <property type="gene ID" value="DCAR_013838"/>
</dbReference>
<sequence>MIARSAYNPDYVERPSVVVLMKIHILRKVDMDPLTQAQVDACPEAIILSLSPGEMEQENNISSEISNKAEESKISRIILSPVFVQFGSWFL</sequence>
<gene>
    <name evidence="1" type="ORF">DCAR_013838</name>
</gene>
<proteinExistence type="predicted"/>
<protein>
    <submittedName>
        <fullName evidence="1">Uncharacterized protein</fullName>
    </submittedName>
</protein>
<dbReference type="AlphaFoldDB" id="A0A162ACG7"/>
<organism evidence="1">
    <name type="scientific">Daucus carota subsp. sativus</name>
    <name type="common">Carrot</name>
    <dbReference type="NCBI Taxonomy" id="79200"/>
    <lineage>
        <taxon>Eukaryota</taxon>
        <taxon>Viridiplantae</taxon>
        <taxon>Streptophyta</taxon>
        <taxon>Embryophyta</taxon>
        <taxon>Tracheophyta</taxon>
        <taxon>Spermatophyta</taxon>
        <taxon>Magnoliopsida</taxon>
        <taxon>eudicotyledons</taxon>
        <taxon>Gunneridae</taxon>
        <taxon>Pentapetalae</taxon>
        <taxon>asterids</taxon>
        <taxon>campanulids</taxon>
        <taxon>Apiales</taxon>
        <taxon>Apiaceae</taxon>
        <taxon>Apioideae</taxon>
        <taxon>Scandiceae</taxon>
        <taxon>Daucinae</taxon>
        <taxon>Daucus</taxon>
        <taxon>Daucus sect. Daucus</taxon>
    </lineage>
</organism>
<name>A0A162ACG7_DAUCS</name>
<accession>A0A162ACG7</accession>
<reference evidence="1" key="1">
    <citation type="journal article" date="2016" name="Nat. Genet.">
        <title>A high-quality carrot genome assembly provides new insights into carotenoid accumulation and asterid genome evolution.</title>
        <authorList>
            <person name="Iorizzo M."/>
            <person name="Ellison S."/>
            <person name="Senalik D."/>
            <person name="Zeng P."/>
            <person name="Satapoomin P."/>
            <person name="Huang J."/>
            <person name="Bowman M."/>
            <person name="Iovene M."/>
            <person name="Sanseverino W."/>
            <person name="Cavagnaro P."/>
            <person name="Yildiz M."/>
            <person name="Macko-Podgorni A."/>
            <person name="Moranska E."/>
            <person name="Grzebelus E."/>
            <person name="Grzebelus D."/>
            <person name="Ashrafi H."/>
            <person name="Zheng Z."/>
            <person name="Cheng S."/>
            <person name="Spooner D."/>
            <person name="Van Deynze A."/>
            <person name="Simon P."/>
        </authorList>
    </citation>
    <scope>NUCLEOTIDE SEQUENCE [LARGE SCALE GENOMIC DNA]</scope>
    <source>
        <tissue evidence="1">Leaf</tissue>
    </source>
</reference>
<evidence type="ECO:0000313" key="1">
    <source>
        <dbReference type="EMBL" id="KZM98800.1"/>
    </source>
</evidence>
<dbReference type="EMBL" id="LNRQ01000004">
    <property type="protein sequence ID" value="KZM98800.1"/>
    <property type="molecule type" value="Genomic_DNA"/>
</dbReference>